<dbReference type="RefSeq" id="XP_060319268.1">
    <property type="nucleotide sequence ID" value="XM_060450618.1"/>
</dbReference>
<protein>
    <submittedName>
        <fullName evidence="2">Uncharacterized protein</fullName>
    </submittedName>
</protein>
<dbReference type="Proteomes" id="UP001240678">
    <property type="component" value="Unassembled WGS sequence"/>
</dbReference>
<proteinExistence type="predicted"/>
<comment type="caution">
    <text evidence="2">The sequence shown here is derived from an EMBL/GenBank/DDBJ whole genome shotgun (WGS) entry which is preliminary data.</text>
</comment>
<name>A0AAI9Z9G6_9PEZI</name>
<keyword evidence="1" id="KW-0472">Membrane</keyword>
<organism evidence="2 3">
    <name type="scientific">Colletotrichum costaricense</name>
    <dbReference type="NCBI Taxonomy" id="1209916"/>
    <lineage>
        <taxon>Eukaryota</taxon>
        <taxon>Fungi</taxon>
        <taxon>Dikarya</taxon>
        <taxon>Ascomycota</taxon>
        <taxon>Pezizomycotina</taxon>
        <taxon>Sordariomycetes</taxon>
        <taxon>Hypocreomycetidae</taxon>
        <taxon>Glomerellales</taxon>
        <taxon>Glomerellaceae</taxon>
        <taxon>Colletotrichum</taxon>
        <taxon>Colletotrichum acutatum species complex</taxon>
    </lineage>
</organism>
<evidence type="ECO:0000313" key="3">
    <source>
        <dbReference type="Proteomes" id="UP001240678"/>
    </source>
</evidence>
<dbReference type="AlphaFoldDB" id="A0AAI9Z9G6"/>
<evidence type="ECO:0000256" key="1">
    <source>
        <dbReference type="SAM" id="Phobius"/>
    </source>
</evidence>
<evidence type="ECO:0000313" key="2">
    <source>
        <dbReference type="EMBL" id="KAK1537107.1"/>
    </source>
</evidence>
<keyword evidence="1" id="KW-1133">Transmembrane helix</keyword>
<sequence>MLSCLAQPYLWFLCTCYYYCLVFILVDGALRADTAGHSLQGPLIQRQGSVYPYSLRYLRPMGPHC</sequence>
<accession>A0AAI9Z9G6</accession>
<keyword evidence="3" id="KW-1185">Reference proteome</keyword>
<keyword evidence="1" id="KW-0812">Transmembrane</keyword>
<feature type="transmembrane region" description="Helical" evidence="1">
    <location>
        <begin position="6"/>
        <end position="26"/>
    </location>
</feature>
<gene>
    <name evidence="2" type="ORF">CCOS01_02427</name>
</gene>
<dbReference type="GeneID" id="85334165"/>
<dbReference type="EMBL" id="MOOE01000002">
    <property type="protein sequence ID" value="KAK1537107.1"/>
    <property type="molecule type" value="Genomic_DNA"/>
</dbReference>
<reference evidence="2 3" key="1">
    <citation type="submission" date="2016-10" db="EMBL/GenBank/DDBJ databases">
        <title>The genome sequence of Colletotrichum fioriniae PJ7.</title>
        <authorList>
            <person name="Baroncelli R."/>
        </authorList>
    </citation>
    <scope>NUCLEOTIDE SEQUENCE [LARGE SCALE GENOMIC DNA]</scope>
    <source>
        <strain evidence="2 3">IMI 309622</strain>
    </source>
</reference>